<dbReference type="InterPro" id="IPR007374">
    <property type="entry name" value="ASCH_domain"/>
</dbReference>
<protein>
    <submittedName>
        <fullName evidence="3">ASCH domain-containing protein</fullName>
    </submittedName>
</protein>
<dbReference type="RefSeq" id="WP_120141022.1">
    <property type="nucleotide sequence ID" value="NZ_CP023671.1"/>
</dbReference>
<dbReference type="SMART" id="SM01022">
    <property type="entry name" value="ASCH"/>
    <property type="match status" value="1"/>
</dbReference>
<dbReference type="Pfam" id="PF04266">
    <property type="entry name" value="ASCH"/>
    <property type="match status" value="1"/>
</dbReference>
<dbReference type="Proteomes" id="UP000280586">
    <property type="component" value="Chromosome"/>
</dbReference>
<evidence type="ECO:0000313" key="2">
    <source>
        <dbReference type="EMBL" id="AYE35710.1"/>
    </source>
</evidence>
<sequence length="113" mass="13802">MVHIMKLNEREFENILFNNKILEVRLNDKKRRNIKPGDKIVFHKKNIILETIKVKVIRTYEFRTFNDVYSNFQSKLFGYPEKDKKQMLDLIYSIYTTKEEMYNGVKVIKFYII</sequence>
<dbReference type="SUPFAM" id="SSF88697">
    <property type="entry name" value="PUA domain-like"/>
    <property type="match status" value="1"/>
</dbReference>
<evidence type="ECO:0000313" key="5">
    <source>
        <dbReference type="Proteomes" id="UP001055437"/>
    </source>
</evidence>
<reference evidence="3" key="2">
    <citation type="submission" date="2022-06" db="EMBL/GenBank/DDBJ databases">
        <authorList>
            <person name="Holder M.E."/>
            <person name="Ajami N.J."/>
            <person name="Petrosino J.F."/>
        </authorList>
    </citation>
    <scope>NUCLEOTIDE SEQUENCE</scope>
    <source>
        <strain evidence="3">RMA 8861</strain>
    </source>
</reference>
<name>A0A9N7JNQ0_CLOSE</name>
<evidence type="ECO:0000313" key="4">
    <source>
        <dbReference type="Proteomes" id="UP000280586"/>
    </source>
</evidence>
<organism evidence="2 4">
    <name type="scientific">Clostridium septicum</name>
    <dbReference type="NCBI Taxonomy" id="1504"/>
    <lineage>
        <taxon>Bacteria</taxon>
        <taxon>Bacillati</taxon>
        <taxon>Bacillota</taxon>
        <taxon>Clostridia</taxon>
        <taxon>Eubacteriales</taxon>
        <taxon>Clostridiaceae</taxon>
        <taxon>Clostridium</taxon>
    </lineage>
</organism>
<evidence type="ECO:0000259" key="1">
    <source>
        <dbReference type="SMART" id="SM01022"/>
    </source>
</evidence>
<dbReference type="AlphaFoldDB" id="A0A9N7JNQ0"/>
<gene>
    <name evidence="2" type="ORF">CP523_15420</name>
    <name evidence="3" type="ORF">NH397_07895</name>
</gene>
<reference evidence="2 4" key="1">
    <citation type="submission" date="2017-09" db="EMBL/GenBank/DDBJ databases">
        <authorList>
            <person name="Thomas P."/>
            <person name="Seyboldt C."/>
        </authorList>
    </citation>
    <scope>NUCLEOTIDE SEQUENCE [LARGE SCALE GENOMIC DNA]</scope>
    <source>
        <strain evidence="2 4">DSM 7534</strain>
    </source>
</reference>
<keyword evidence="5" id="KW-1185">Reference proteome</keyword>
<dbReference type="EMBL" id="CP023671">
    <property type="protein sequence ID" value="AYE35710.1"/>
    <property type="molecule type" value="Genomic_DNA"/>
</dbReference>
<dbReference type="GeneID" id="303562080"/>
<proteinExistence type="predicted"/>
<dbReference type="EMBL" id="CP099799">
    <property type="protein sequence ID" value="USS02325.1"/>
    <property type="molecule type" value="Genomic_DNA"/>
</dbReference>
<accession>A0A9N7JNQ0</accession>
<dbReference type="Gene3D" id="2.30.130.30">
    <property type="entry name" value="Hypothetical protein"/>
    <property type="match status" value="1"/>
</dbReference>
<dbReference type="InterPro" id="IPR015947">
    <property type="entry name" value="PUA-like_sf"/>
</dbReference>
<feature type="domain" description="ASCH" evidence="1">
    <location>
        <begin position="5"/>
        <end position="113"/>
    </location>
</feature>
<dbReference type="KEGG" id="csep:CP523_15420"/>
<dbReference type="Proteomes" id="UP001055437">
    <property type="component" value="Chromosome"/>
</dbReference>
<evidence type="ECO:0000313" key="3">
    <source>
        <dbReference type="EMBL" id="USS02325.1"/>
    </source>
</evidence>